<comment type="catalytic activity">
    <reaction evidence="4 5">
        <text>L-glutaminyl-[peptide chain release factor] + S-adenosyl-L-methionine = N(5)-methyl-L-glutaminyl-[peptide chain release factor] + S-adenosyl-L-homocysteine + H(+)</text>
        <dbReference type="Rhea" id="RHEA:42896"/>
        <dbReference type="Rhea" id="RHEA-COMP:10271"/>
        <dbReference type="Rhea" id="RHEA-COMP:10272"/>
        <dbReference type="ChEBI" id="CHEBI:15378"/>
        <dbReference type="ChEBI" id="CHEBI:30011"/>
        <dbReference type="ChEBI" id="CHEBI:57856"/>
        <dbReference type="ChEBI" id="CHEBI:59789"/>
        <dbReference type="ChEBI" id="CHEBI:61891"/>
        <dbReference type="EC" id="2.1.1.297"/>
    </reaction>
</comment>
<evidence type="ECO:0000313" key="9">
    <source>
        <dbReference type="Proteomes" id="UP001206312"/>
    </source>
</evidence>
<dbReference type="InterPro" id="IPR004556">
    <property type="entry name" value="HemK-like"/>
</dbReference>
<comment type="caution">
    <text evidence="8">The sequence shown here is derived from an EMBL/GenBank/DDBJ whole genome shotgun (WGS) entry which is preliminary data.</text>
</comment>
<dbReference type="Proteomes" id="UP001206312">
    <property type="component" value="Unassembled WGS sequence"/>
</dbReference>
<dbReference type="PANTHER" id="PTHR18895:SF74">
    <property type="entry name" value="MTRF1L RELEASE FACTOR GLUTAMINE METHYLTRANSFERASE"/>
    <property type="match status" value="1"/>
</dbReference>
<dbReference type="InterPro" id="IPR019874">
    <property type="entry name" value="RF_methyltr_PrmC"/>
</dbReference>
<feature type="binding site" evidence="5">
    <location>
        <position position="146"/>
    </location>
    <ligand>
        <name>S-adenosyl-L-methionine</name>
        <dbReference type="ChEBI" id="CHEBI:59789"/>
    </ligand>
</feature>
<dbReference type="InterPro" id="IPR040758">
    <property type="entry name" value="PrmC_N"/>
</dbReference>
<dbReference type="Gene3D" id="3.40.50.150">
    <property type="entry name" value="Vaccinia Virus protein VP39"/>
    <property type="match status" value="1"/>
</dbReference>
<feature type="binding site" evidence="5">
    <location>
        <begin position="123"/>
        <end position="127"/>
    </location>
    <ligand>
        <name>S-adenosyl-L-methionine</name>
        <dbReference type="ChEBI" id="CHEBI:59789"/>
    </ligand>
</feature>
<dbReference type="Pfam" id="PF05175">
    <property type="entry name" value="MTS"/>
    <property type="match status" value="1"/>
</dbReference>
<keyword evidence="3 5" id="KW-0949">S-adenosyl-L-methionine</keyword>
<organism evidence="8 9">
    <name type="scientific">Robiginitalea marina</name>
    <dbReference type="NCBI Taxonomy" id="2954105"/>
    <lineage>
        <taxon>Bacteria</taxon>
        <taxon>Pseudomonadati</taxon>
        <taxon>Bacteroidota</taxon>
        <taxon>Flavobacteriia</taxon>
        <taxon>Flavobacteriales</taxon>
        <taxon>Flavobacteriaceae</taxon>
        <taxon>Robiginitalea</taxon>
    </lineage>
</organism>
<evidence type="ECO:0000259" key="6">
    <source>
        <dbReference type="Pfam" id="PF05175"/>
    </source>
</evidence>
<evidence type="ECO:0000259" key="7">
    <source>
        <dbReference type="Pfam" id="PF17827"/>
    </source>
</evidence>
<comment type="similarity">
    <text evidence="5">Belongs to the protein N5-glutamine methyltransferase family. PrmC subfamily.</text>
</comment>
<dbReference type="EC" id="2.1.1.297" evidence="5"/>
<protein>
    <recommendedName>
        <fullName evidence="5">Release factor glutamine methyltransferase</fullName>
        <shortName evidence="5">RF MTase</shortName>
        <ecNumber evidence="5">2.1.1.297</ecNumber>
    </recommendedName>
    <alternativeName>
        <fullName evidence="5">N5-glutamine methyltransferase PrmC</fullName>
    </alternativeName>
    <alternativeName>
        <fullName evidence="5">Protein-(glutamine-N5) MTase PrmC</fullName>
    </alternativeName>
    <alternativeName>
        <fullName evidence="5">Protein-glutamine N-methyltransferase PrmC</fullName>
    </alternativeName>
</protein>
<keyword evidence="1 5" id="KW-0489">Methyltransferase</keyword>
<feature type="binding site" evidence="5">
    <location>
        <position position="189"/>
    </location>
    <ligand>
        <name>S-adenosyl-L-methionine</name>
        <dbReference type="ChEBI" id="CHEBI:59789"/>
    </ligand>
</feature>
<evidence type="ECO:0000256" key="4">
    <source>
        <dbReference type="ARBA" id="ARBA00048391"/>
    </source>
</evidence>
<feature type="domain" description="Release factor glutamine methyltransferase N-terminal" evidence="7">
    <location>
        <begin position="7"/>
        <end position="77"/>
    </location>
</feature>
<dbReference type="NCBIfam" id="TIGR03534">
    <property type="entry name" value="RF_mod_PrmC"/>
    <property type="match status" value="1"/>
</dbReference>
<dbReference type="NCBIfam" id="TIGR00536">
    <property type="entry name" value="hemK_fam"/>
    <property type="match status" value="1"/>
</dbReference>
<evidence type="ECO:0000256" key="3">
    <source>
        <dbReference type="ARBA" id="ARBA00022691"/>
    </source>
</evidence>
<reference evidence="8 9" key="1">
    <citation type="submission" date="2022-06" db="EMBL/GenBank/DDBJ databases">
        <authorList>
            <person name="Xuan X."/>
        </authorList>
    </citation>
    <scope>NUCLEOTIDE SEQUENCE [LARGE SCALE GENOMIC DNA]</scope>
    <source>
        <strain evidence="8 9">2V75</strain>
    </source>
</reference>
<keyword evidence="9" id="KW-1185">Reference proteome</keyword>
<gene>
    <name evidence="5 8" type="primary">prmC</name>
    <name evidence="8" type="ORF">NG653_02665</name>
</gene>
<dbReference type="InterPro" id="IPR002052">
    <property type="entry name" value="DNA_methylase_N6_adenine_CS"/>
</dbReference>
<dbReference type="Gene3D" id="1.10.8.10">
    <property type="entry name" value="DNA helicase RuvA subunit, C-terminal domain"/>
    <property type="match status" value="1"/>
</dbReference>
<dbReference type="InterPro" id="IPR050320">
    <property type="entry name" value="N5-glutamine_MTase"/>
</dbReference>
<evidence type="ECO:0000256" key="2">
    <source>
        <dbReference type="ARBA" id="ARBA00022679"/>
    </source>
</evidence>
<dbReference type="Pfam" id="PF17827">
    <property type="entry name" value="PrmC_N"/>
    <property type="match status" value="1"/>
</dbReference>
<dbReference type="GO" id="GO:0032259">
    <property type="term" value="P:methylation"/>
    <property type="evidence" value="ECO:0007669"/>
    <property type="project" value="UniProtKB-KW"/>
</dbReference>
<name>A0ABT1AWL6_9FLAO</name>
<dbReference type="PROSITE" id="PS00092">
    <property type="entry name" value="N6_MTASE"/>
    <property type="match status" value="1"/>
</dbReference>
<dbReference type="SUPFAM" id="SSF53335">
    <property type="entry name" value="S-adenosyl-L-methionine-dependent methyltransferases"/>
    <property type="match status" value="1"/>
</dbReference>
<accession>A0ABT1AWL6</accession>
<comment type="function">
    <text evidence="5">Methylates the class 1 translation termination release factors RF1/PrfA and RF2/PrfB on the glutamine residue of the universally conserved GGQ motif.</text>
</comment>
<dbReference type="InterPro" id="IPR029063">
    <property type="entry name" value="SAM-dependent_MTases_sf"/>
</dbReference>
<comment type="caution">
    <text evidence="5">Lacks conserved residue(s) required for the propagation of feature annotation.</text>
</comment>
<dbReference type="InterPro" id="IPR007848">
    <property type="entry name" value="Small_mtfrase_dom"/>
</dbReference>
<dbReference type="PANTHER" id="PTHR18895">
    <property type="entry name" value="HEMK METHYLTRANSFERASE"/>
    <property type="match status" value="1"/>
</dbReference>
<feature type="domain" description="Methyltransferase small" evidence="6">
    <location>
        <begin position="117"/>
        <end position="193"/>
    </location>
</feature>
<proteinExistence type="inferred from homology"/>
<dbReference type="GO" id="GO:0102559">
    <property type="term" value="F:peptide chain release factor N(5)-glutamine methyltransferase activity"/>
    <property type="evidence" value="ECO:0007669"/>
    <property type="project" value="UniProtKB-EC"/>
</dbReference>
<evidence type="ECO:0000256" key="1">
    <source>
        <dbReference type="ARBA" id="ARBA00022603"/>
    </source>
</evidence>
<feature type="binding site" evidence="5">
    <location>
        <begin position="189"/>
        <end position="192"/>
    </location>
    <ligand>
        <name>substrate</name>
    </ligand>
</feature>
<evidence type="ECO:0000256" key="5">
    <source>
        <dbReference type="HAMAP-Rule" id="MF_02126"/>
    </source>
</evidence>
<dbReference type="EMBL" id="JAMXIB010000001">
    <property type="protein sequence ID" value="MCO5723743.1"/>
    <property type="molecule type" value="Genomic_DNA"/>
</dbReference>
<sequence>MKGLRQIRQDYRERLKAQYPPEEIDHVFNILLEHFLGLPRITLAMEPGKTLSEKQAQPLLDALDALKAYQPVQYITGRAPFMGMDLRVTPEVLIPRPETEELVLWILESPGFFPRECRFMDVGTGSGCIALALKQALPAAEGHAMDISGNALEIARSNAMAQEVELAFHQTDLRLPEGEWPEFDLLVSNPPYVPLSEKDRMMPRVALSEPHTALFVPDTDPLLMYRHLARFGSAHLKTGGWLYLEVHEAFGKGVAGLLEGEGFAHVILKKDIFGKDRFVRGQWQGWRPAVPAGGGNTKSDD</sequence>
<dbReference type="HAMAP" id="MF_02126">
    <property type="entry name" value="RF_methyltr_PrmC"/>
    <property type="match status" value="1"/>
</dbReference>
<evidence type="ECO:0000313" key="8">
    <source>
        <dbReference type="EMBL" id="MCO5723743.1"/>
    </source>
</evidence>
<keyword evidence="2 5" id="KW-0808">Transferase</keyword>
<dbReference type="CDD" id="cd02440">
    <property type="entry name" value="AdoMet_MTases"/>
    <property type="match status" value="1"/>
</dbReference>
<dbReference type="RefSeq" id="WP_252740110.1">
    <property type="nucleotide sequence ID" value="NZ_JAMXIB010000001.1"/>
</dbReference>